<accession>A0A0N9NI41</accession>
<dbReference type="Proteomes" id="UP000063789">
    <property type="component" value="Chromosome"/>
</dbReference>
<evidence type="ECO:0000313" key="3">
    <source>
        <dbReference type="Proteomes" id="UP000063789"/>
    </source>
</evidence>
<dbReference type="NCBIfam" id="TIGR04222">
    <property type="entry name" value="near_uncomplex"/>
    <property type="match status" value="1"/>
</dbReference>
<organism evidence="2 3">
    <name type="scientific">Gordonia phthalatica</name>
    <dbReference type="NCBI Taxonomy" id="1136941"/>
    <lineage>
        <taxon>Bacteria</taxon>
        <taxon>Bacillati</taxon>
        <taxon>Actinomycetota</taxon>
        <taxon>Actinomycetes</taxon>
        <taxon>Mycobacteriales</taxon>
        <taxon>Gordoniaceae</taxon>
        <taxon>Gordonia</taxon>
    </lineage>
</organism>
<evidence type="ECO:0000256" key="1">
    <source>
        <dbReference type="SAM" id="Phobius"/>
    </source>
</evidence>
<keyword evidence="1" id="KW-0812">Transmembrane</keyword>
<name>A0A0N9NI41_9ACTN</name>
<dbReference type="InterPro" id="IPR026467">
    <property type="entry name" value="Ser/Gly_Cys_C_dom"/>
</dbReference>
<keyword evidence="1" id="KW-1133">Transmembrane helix</keyword>
<keyword evidence="3" id="KW-1185">Reference proteome</keyword>
<dbReference type="PATRIC" id="fig|1136941.3.peg.3032"/>
<keyword evidence="1" id="KW-0472">Membrane</keyword>
<evidence type="ECO:0000313" key="2">
    <source>
        <dbReference type="EMBL" id="ALG85513.1"/>
    </source>
</evidence>
<feature type="transmembrane region" description="Helical" evidence="1">
    <location>
        <begin position="134"/>
        <end position="154"/>
    </location>
</feature>
<sequence>MGFVGNPEALTRLYVAVLLIVCATFAWRQFLLWRKRVPSPGRDLTPTEVGCLYGHRYAVAVALLWLDESADEHGHRSAEAVGGDAYTAYVAQRGRVLTSPTVEAVSAATHDHLGQMTDYLIGRDLLASKHDRRLVLAPLGAVLVLLAVVAILILVDGGGVDVIVPLVLMVGVLLAAGVLRARFGRTRAGDDYLRTMAQKYPAGSVTTARDRAYAVAVHGPAVLATKAHDRGEWHRSAVEALSTDDYRRQSVGAR</sequence>
<reference evidence="2 3" key="2">
    <citation type="journal article" date="2017" name="Int. J. Syst. Evol. Microbiol.">
        <title>Gordonia phthalatica sp. nov., a di-n-butyl phthalate-degrading bacterium isolated from activated sludge.</title>
        <authorList>
            <person name="Jin D."/>
            <person name="Kong X."/>
            <person name="Jia M."/>
            <person name="Yu X."/>
            <person name="Wang X."/>
            <person name="Zhuang X."/>
            <person name="Deng Y."/>
            <person name="Bai Z."/>
        </authorList>
    </citation>
    <scope>NUCLEOTIDE SEQUENCE [LARGE SCALE GENOMIC DNA]</scope>
    <source>
        <strain evidence="2 3">QH-11</strain>
    </source>
</reference>
<feature type="transmembrane region" description="Helical" evidence="1">
    <location>
        <begin position="12"/>
        <end position="33"/>
    </location>
</feature>
<proteinExistence type="predicted"/>
<dbReference type="STRING" id="1136941.ACH46_14845"/>
<dbReference type="EMBL" id="CP011853">
    <property type="protein sequence ID" value="ALG85513.1"/>
    <property type="molecule type" value="Genomic_DNA"/>
</dbReference>
<dbReference type="KEGG" id="goq:ACH46_14845"/>
<evidence type="ECO:0008006" key="4">
    <source>
        <dbReference type="Google" id="ProtNLM"/>
    </source>
</evidence>
<reference evidence="3" key="1">
    <citation type="submission" date="2015-06" db="EMBL/GenBank/DDBJ databases">
        <title>Complete genome sequence and metabolic analysis of phthalate degradation pathway in Gordonia sp. QH-11.</title>
        <authorList>
            <person name="Jin D."/>
            <person name="Kong X."/>
            <person name="Bai Z."/>
        </authorList>
    </citation>
    <scope>NUCLEOTIDE SEQUENCE [LARGE SCALE GENOMIC DNA]</scope>
    <source>
        <strain evidence="3">QH-11</strain>
    </source>
</reference>
<feature type="transmembrane region" description="Helical" evidence="1">
    <location>
        <begin position="160"/>
        <end position="179"/>
    </location>
</feature>
<gene>
    <name evidence="2" type="ORF">ACH46_14845</name>
</gene>
<protein>
    <recommendedName>
        <fullName evidence="4">TIGR04222 domain-containing membrane protein</fullName>
    </recommendedName>
</protein>
<dbReference type="AlphaFoldDB" id="A0A0N9NI41"/>